<dbReference type="KEGG" id="psi:S70_14395"/>
<dbReference type="InterPro" id="IPR008966">
    <property type="entry name" value="Adhesion_dom_sf"/>
</dbReference>
<comment type="similarity">
    <text evidence="2">Belongs to the fimbrial protein family.</text>
</comment>
<evidence type="ECO:0000256" key="5">
    <source>
        <dbReference type="SAM" id="SignalP"/>
    </source>
</evidence>
<dbReference type="Pfam" id="PF00419">
    <property type="entry name" value="Fimbrial"/>
    <property type="match status" value="1"/>
</dbReference>
<reference evidence="7 8" key="1">
    <citation type="journal article" date="2012" name="J. Bacteriol.">
        <title>Complete Genome Sequence of Providencia stuartii Clinical Isolate MRSN 2154.</title>
        <authorList>
            <person name="Clifford R.J."/>
            <person name="Hang J."/>
            <person name="Riley M.C."/>
            <person name="Onmus-Leone F."/>
            <person name="Kuschner R.A."/>
            <person name="Lesho E.P."/>
            <person name="Waterman P.E."/>
        </authorList>
    </citation>
    <scope>NUCLEOTIDE SEQUENCE [LARGE SCALE GENOMIC DNA]</scope>
    <source>
        <strain evidence="7 8">MRSN 2154</strain>
    </source>
</reference>
<dbReference type="Gene3D" id="2.60.40.1090">
    <property type="entry name" value="Fimbrial-type adhesion domain"/>
    <property type="match status" value="1"/>
</dbReference>
<dbReference type="GO" id="GO:0043709">
    <property type="term" value="P:cell adhesion involved in single-species biofilm formation"/>
    <property type="evidence" value="ECO:0007669"/>
    <property type="project" value="TreeGrafter"/>
</dbReference>
<comment type="subcellular location">
    <subcellularLocation>
        <location evidence="1">Fimbrium</location>
    </subcellularLocation>
</comment>
<proteinExistence type="inferred from homology"/>
<dbReference type="PANTHER" id="PTHR33420:SF3">
    <property type="entry name" value="FIMBRIAL SUBUNIT ELFA"/>
    <property type="match status" value="1"/>
</dbReference>
<dbReference type="PATRIC" id="fig|1157951.4.peg.2896"/>
<dbReference type="Proteomes" id="UP000005012">
    <property type="component" value="Chromosome"/>
</dbReference>
<dbReference type="InterPro" id="IPR036937">
    <property type="entry name" value="Adhesion_dom_fimbrial_sf"/>
</dbReference>
<dbReference type="HOGENOM" id="CLU_1414076_0_0_6"/>
<evidence type="ECO:0000313" key="8">
    <source>
        <dbReference type="Proteomes" id="UP000005012"/>
    </source>
</evidence>
<keyword evidence="3 5" id="KW-0732">Signal</keyword>
<gene>
    <name evidence="7" type="ordered locus">S70_14395</name>
</gene>
<keyword evidence="4" id="KW-0281">Fimbrium</keyword>
<feature type="domain" description="Fimbrial-type adhesion" evidence="6">
    <location>
        <begin position="30"/>
        <end position="176"/>
    </location>
</feature>
<dbReference type="GeneID" id="93520570"/>
<dbReference type="AlphaFoldDB" id="A0A140NPZ4"/>
<evidence type="ECO:0000256" key="3">
    <source>
        <dbReference type="ARBA" id="ARBA00022729"/>
    </source>
</evidence>
<dbReference type="InterPro" id="IPR000259">
    <property type="entry name" value="Adhesion_dom_fimbrial"/>
</dbReference>
<name>A0A140NPZ4_PROSM</name>
<evidence type="ECO:0000256" key="2">
    <source>
        <dbReference type="ARBA" id="ARBA00006671"/>
    </source>
</evidence>
<feature type="signal peptide" evidence="5">
    <location>
        <begin position="1"/>
        <end position="23"/>
    </location>
</feature>
<reference evidence="8" key="2">
    <citation type="submission" date="2012-04" db="EMBL/GenBank/DDBJ databases">
        <title>Complete genome sequence of Providencia stuartii clinical isolate MRSN 2154.</title>
        <authorList>
            <person name="Clifford R.J."/>
            <person name="Hang J."/>
            <person name="Riley M.C."/>
            <person name="Onmus-Leone F."/>
            <person name="Kuschner R.A."/>
            <person name="Lesho E.P."/>
            <person name="Waterman P.E."/>
        </authorList>
    </citation>
    <scope>NUCLEOTIDE SEQUENCE [LARGE SCALE GENOMIC DNA]</scope>
    <source>
        <strain evidence="8">MRSN 2154</strain>
    </source>
</reference>
<sequence length="192" mass="19548">MKIKLASIAALMLAAGVASSAMAATTTTVTFKAQLQKGTCDIATSSGSIVDFGVFTTESVTQGPTTSIANKDFNLVLTNCAGAETTSGALSLYADGQASIFNPNLFANTDAKTLAVGIKTNPASGTATEIKPNQLISVNQSLAMSTDDEGAATDVDGNAVNLLPMQADLFALNGANDTDILNVPVIFSVAYN</sequence>
<dbReference type="OrthoDB" id="6461149at2"/>
<dbReference type="InterPro" id="IPR050263">
    <property type="entry name" value="Bact_Fimbrial_Adh_Pro"/>
</dbReference>
<evidence type="ECO:0000313" key="7">
    <source>
        <dbReference type="EMBL" id="AFH94710.1"/>
    </source>
</evidence>
<dbReference type="EMBL" id="CP003488">
    <property type="protein sequence ID" value="AFH94710.1"/>
    <property type="molecule type" value="Genomic_DNA"/>
</dbReference>
<dbReference type="RefSeq" id="WP_014657610.1">
    <property type="nucleotide sequence ID" value="NC_017731.1"/>
</dbReference>
<dbReference type="SUPFAM" id="SSF49401">
    <property type="entry name" value="Bacterial adhesins"/>
    <property type="match status" value="1"/>
</dbReference>
<organism evidence="7 8">
    <name type="scientific">Providencia stuartii (strain MRSN 2154)</name>
    <dbReference type="NCBI Taxonomy" id="1157951"/>
    <lineage>
        <taxon>Bacteria</taxon>
        <taxon>Pseudomonadati</taxon>
        <taxon>Pseudomonadota</taxon>
        <taxon>Gammaproteobacteria</taxon>
        <taxon>Enterobacterales</taxon>
        <taxon>Morganellaceae</taxon>
        <taxon>Providencia</taxon>
    </lineage>
</organism>
<evidence type="ECO:0000259" key="6">
    <source>
        <dbReference type="Pfam" id="PF00419"/>
    </source>
</evidence>
<protein>
    <submittedName>
        <fullName evidence="7">Fimbrial subunit</fullName>
    </submittedName>
</protein>
<dbReference type="GO" id="GO:0009289">
    <property type="term" value="C:pilus"/>
    <property type="evidence" value="ECO:0007669"/>
    <property type="project" value="UniProtKB-SubCell"/>
</dbReference>
<feature type="chain" id="PRO_5007303919" evidence="5">
    <location>
        <begin position="24"/>
        <end position="192"/>
    </location>
</feature>
<accession>A0A140NPZ4</accession>
<dbReference type="PANTHER" id="PTHR33420">
    <property type="entry name" value="FIMBRIAL SUBUNIT ELFA-RELATED"/>
    <property type="match status" value="1"/>
</dbReference>
<evidence type="ECO:0000256" key="4">
    <source>
        <dbReference type="ARBA" id="ARBA00023263"/>
    </source>
</evidence>
<evidence type="ECO:0000256" key="1">
    <source>
        <dbReference type="ARBA" id="ARBA00004561"/>
    </source>
</evidence>